<gene>
    <name evidence="2" type="ORF">D1869_13455</name>
    <name evidence="1" type="ORF">HNQ62_002488</name>
</gene>
<dbReference type="OrthoDB" id="37209at2157"/>
<sequence length="212" mass="25456">MIRIGKIGKDEEEYYFAFDNGKWRQIKVKNKIWRSIKGLKYMEGEIDEKDGTIIKRVYKKSERVFVNYYVIDNSNLKELELKCEEKDKILGKTLYVCDYENKIKFYQYEGDLFEDKLQLQNYIYNKLKKEFDNELIKVEGKVKVETDKAYLFSIKGKEIWIPKSICTLGEGYIELPLWFAKSKSLISDKEYNQIINEKMKKYEDELSKIVFI</sequence>
<dbReference type="EMBL" id="JACHFY010000022">
    <property type="protein sequence ID" value="MBB5254714.1"/>
    <property type="molecule type" value="Genomic_DNA"/>
</dbReference>
<dbReference type="RefSeq" id="WP_156015571.1">
    <property type="nucleotide sequence ID" value="NZ_CP045484.1"/>
</dbReference>
<dbReference type="AlphaFoldDB" id="A0A650CJS7"/>
<dbReference type="GeneID" id="42802270"/>
<evidence type="ECO:0000313" key="3">
    <source>
        <dbReference type="Proteomes" id="UP000427373"/>
    </source>
</evidence>
<reference evidence="1 4" key="2">
    <citation type="submission" date="2020-08" db="EMBL/GenBank/DDBJ databases">
        <title>Genomic Encyclopedia of Type Strains, Phase IV (KMG-IV): sequencing the most valuable type-strain genomes for metagenomic binning, comparative biology and taxonomic classification.</title>
        <authorList>
            <person name="Goeker M."/>
        </authorList>
    </citation>
    <scope>NUCLEOTIDE SEQUENCE [LARGE SCALE GENOMIC DNA]</scope>
    <source>
        <strain evidence="1 4">DSM 12421</strain>
    </source>
</reference>
<keyword evidence="3" id="KW-1185">Reference proteome</keyword>
<protein>
    <submittedName>
        <fullName evidence="2">Uncharacterized protein</fullName>
    </submittedName>
</protein>
<dbReference type="Proteomes" id="UP000427373">
    <property type="component" value="Chromosome"/>
</dbReference>
<evidence type="ECO:0000313" key="4">
    <source>
        <dbReference type="Proteomes" id="UP000582213"/>
    </source>
</evidence>
<proteinExistence type="predicted"/>
<evidence type="ECO:0000313" key="2">
    <source>
        <dbReference type="EMBL" id="QGR18082.1"/>
    </source>
</evidence>
<dbReference type="EMBL" id="CP045484">
    <property type="protein sequence ID" value="QGR18082.1"/>
    <property type="molecule type" value="Genomic_DNA"/>
</dbReference>
<accession>A0A650CJS7</accession>
<name>A0A650CJS7_SULOH</name>
<evidence type="ECO:0000313" key="1">
    <source>
        <dbReference type="EMBL" id="MBB5254714.1"/>
    </source>
</evidence>
<dbReference type="Proteomes" id="UP000582213">
    <property type="component" value="Unassembled WGS sequence"/>
</dbReference>
<reference evidence="2 3" key="1">
    <citation type="submission" date="2019-10" db="EMBL/GenBank/DDBJ databases">
        <title>Genome Sequences from Six Type Strain Members of the Archaeal Family Sulfolobaceae: Acidianus ambivalens, Acidianus infernus, Metallosphaera prunae, Stygiolobus azoricus, Sulfolobus metallicus, and Sulfurisphaera ohwakuensis.</title>
        <authorList>
            <person name="Counts J.A."/>
            <person name="Kelly R.M."/>
        </authorList>
    </citation>
    <scope>NUCLEOTIDE SEQUENCE [LARGE SCALE GENOMIC DNA]</scope>
    <source>
        <strain evidence="2 3">TA-1</strain>
    </source>
</reference>
<organism evidence="2 3">
    <name type="scientific">Sulfurisphaera ohwakuensis</name>
    <dbReference type="NCBI Taxonomy" id="69656"/>
    <lineage>
        <taxon>Archaea</taxon>
        <taxon>Thermoproteota</taxon>
        <taxon>Thermoprotei</taxon>
        <taxon>Sulfolobales</taxon>
        <taxon>Sulfolobaceae</taxon>
        <taxon>Sulfurisphaera</taxon>
    </lineage>
</organism>
<dbReference type="KEGG" id="soh:D1869_13455"/>